<organism evidence="1 2">
    <name type="scientific">Amanita muscaria (strain Koide BX008)</name>
    <dbReference type="NCBI Taxonomy" id="946122"/>
    <lineage>
        <taxon>Eukaryota</taxon>
        <taxon>Fungi</taxon>
        <taxon>Dikarya</taxon>
        <taxon>Basidiomycota</taxon>
        <taxon>Agaricomycotina</taxon>
        <taxon>Agaricomycetes</taxon>
        <taxon>Agaricomycetidae</taxon>
        <taxon>Agaricales</taxon>
        <taxon>Pluteineae</taxon>
        <taxon>Amanitaceae</taxon>
        <taxon>Amanita</taxon>
    </lineage>
</organism>
<evidence type="ECO:0000313" key="1">
    <source>
        <dbReference type="EMBL" id="KIL61342.1"/>
    </source>
</evidence>
<proteinExistence type="predicted"/>
<accession>A0A0C2WIJ1</accession>
<dbReference type="AlphaFoldDB" id="A0A0C2WIJ1"/>
<name>A0A0C2WIJ1_AMAMK</name>
<dbReference type="Proteomes" id="UP000054549">
    <property type="component" value="Unassembled WGS sequence"/>
</dbReference>
<dbReference type="EMBL" id="KN818285">
    <property type="protein sequence ID" value="KIL61342.1"/>
    <property type="molecule type" value="Genomic_DNA"/>
</dbReference>
<gene>
    <name evidence="1" type="ORF">M378DRAFT_857549</name>
</gene>
<sequence length="75" mass="8256">MLYLYDNVHGEVWNLTSPLVEKLSIPFFSFPVVTRLLAQFRPELLSNVAGSFRGHATEVGICAGQAYILNAVVSS</sequence>
<dbReference type="InParanoid" id="A0A0C2WIJ1"/>
<dbReference type="HOGENOM" id="CLU_2670589_0_0_1"/>
<reference evidence="1 2" key="1">
    <citation type="submission" date="2014-04" db="EMBL/GenBank/DDBJ databases">
        <title>Evolutionary Origins and Diversification of the Mycorrhizal Mutualists.</title>
        <authorList>
            <consortium name="DOE Joint Genome Institute"/>
            <consortium name="Mycorrhizal Genomics Consortium"/>
            <person name="Kohler A."/>
            <person name="Kuo A."/>
            <person name="Nagy L.G."/>
            <person name="Floudas D."/>
            <person name="Copeland A."/>
            <person name="Barry K.W."/>
            <person name="Cichocki N."/>
            <person name="Veneault-Fourrey C."/>
            <person name="LaButti K."/>
            <person name="Lindquist E.A."/>
            <person name="Lipzen A."/>
            <person name="Lundell T."/>
            <person name="Morin E."/>
            <person name="Murat C."/>
            <person name="Riley R."/>
            <person name="Ohm R."/>
            <person name="Sun H."/>
            <person name="Tunlid A."/>
            <person name="Henrissat B."/>
            <person name="Grigoriev I.V."/>
            <person name="Hibbett D.S."/>
            <person name="Martin F."/>
        </authorList>
    </citation>
    <scope>NUCLEOTIDE SEQUENCE [LARGE SCALE GENOMIC DNA]</scope>
    <source>
        <strain evidence="1 2">Koide BX008</strain>
    </source>
</reference>
<keyword evidence="2" id="KW-1185">Reference proteome</keyword>
<protein>
    <submittedName>
        <fullName evidence="1">Uncharacterized protein</fullName>
    </submittedName>
</protein>
<evidence type="ECO:0000313" key="2">
    <source>
        <dbReference type="Proteomes" id="UP000054549"/>
    </source>
</evidence>